<comment type="caution">
    <text evidence="1">The sequence shown here is derived from an EMBL/GenBank/DDBJ whole genome shotgun (WGS) entry which is preliminary data.</text>
</comment>
<evidence type="ECO:0000313" key="1">
    <source>
        <dbReference type="EMBL" id="CAG8456191.1"/>
    </source>
</evidence>
<accession>A0A9N8VPF1</accession>
<name>A0A9N8VPF1_9GLOM</name>
<gene>
    <name evidence="1" type="ORF">CPELLU_LOCUS400</name>
</gene>
<dbReference type="EMBL" id="CAJVQA010000108">
    <property type="protein sequence ID" value="CAG8456191.1"/>
    <property type="molecule type" value="Genomic_DNA"/>
</dbReference>
<dbReference type="Proteomes" id="UP000789759">
    <property type="component" value="Unassembled WGS sequence"/>
</dbReference>
<dbReference type="AlphaFoldDB" id="A0A9N8VPF1"/>
<reference evidence="1" key="1">
    <citation type="submission" date="2021-06" db="EMBL/GenBank/DDBJ databases">
        <authorList>
            <person name="Kallberg Y."/>
            <person name="Tangrot J."/>
            <person name="Rosling A."/>
        </authorList>
    </citation>
    <scope>NUCLEOTIDE SEQUENCE</scope>
    <source>
        <strain evidence="1">FL966</strain>
    </source>
</reference>
<keyword evidence="2" id="KW-1185">Reference proteome</keyword>
<proteinExistence type="predicted"/>
<organism evidence="1 2">
    <name type="scientific">Cetraspora pellucida</name>
    <dbReference type="NCBI Taxonomy" id="1433469"/>
    <lineage>
        <taxon>Eukaryota</taxon>
        <taxon>Fungi</taxon>
        <taxon>Fungi incertae sedis</taxon>
        <taxon>Mucoromycota</taxon>
        <taxon>Glomeromycotina</taxon>
        <taxon>Glomeromycetes</taxon>
        <taxon>Diversisporales</taxon>
        <taxon>Gigasporaceae</taxon>
        <taxon>Cetraspora</taxon>
    </lineage>
</organism>
<evidence type="ECO:0000313" key="2">
    <source>
        <dbReference type="Proteomes" id="UP000789759"/>
    </source>
</evidence>
<protein>
    <submittedName>
        <fullName evidence="1">2511_t:CDS:1</fullName>
    </submittedName>
</protein>
<dbReference type="OrthoDB" id="10616436at2759"/>
<sequence length="152" mass="17874">MPRRKLTTRTIEKSTMAVSSCKDIFLDSLFSRAQQLLLPKSAFEKCLHNLWSEFEDFCVVYASLRLATPLRGHQLKFDKVLTSERNKTLTSVGNYKDRYTIAWTSLRIATPLRRHYLKYGKGLTSERDYDRCTMQHYSHIVFHNKSYPSENK</sequence>